<accession>A0A836CR28</accession>
<dbReference type="PANTHER" id="PTHR32358">
    <property type="entry name" value="TRANSCRIPTIONAL AND IMMUNE RESPONSE REGULATOR"/>
    <property type="match status" value="1"/>
</dbReference>
<feature type="domain" description="Arginine vasopressin-induced protein 1/transcriptional and immune response regulator" evidence="1">
    <location>
        <begin position="172"/>
        <end position="246"/>
    </location>
</feature>
<dbReference type="AlphaFoldDB" id="A0A836CR28"/>
<dbReference type="Pfam" id="PF15063">
    <property type="entry name" value="TC1"/>
    <property type="match status" value="1"/>
</dbReference>
<dbReference type="GO" id="GO:0005112">
    <property type="term" value="F:Notch binding"/>
    <property type="evidence" value="ECO:0007669"/>
    <property type="project" value="TreeGrafter"/>
</dbReference>
<dbReference type="GO" id="GO:0002264">
    <property type="term" value="P:endothelial cell activation involved in immune response"/>
    <property type="evidence" value="ECO:0007669"/>
    <property type="project" value="TreeGrafter"/>
</dbReference>
<reference evidence="2 3" key="1">
    <citation type="submission" date="2020-12" db="EMBL/GenBank/DDBJ databases">
        <title>De novo assembly of Tibetan sheep genome.</title>
        <authorList>
            <person name="Li X."/>
        </authorList>
    </citation>
    <scope>NUCLEOTIDE SEQUENCE [LARGE SCALE GENOMIC DNA]</scope>
    <source>
        <tissue evidence="2">Heart</tissue>
    </source>
</reference>
<evidence type="ECO:0000259" key="1">
    <source>
        <dbReference type="Pfam" id="PF15063"/>
    </source>
</evidence>
<sequence>MIAIVTRRKIKLALSPYKESTIVNPQLNASMKIEYLRVTPWTGPSGKRSENINFHQVTCYSFLENLFLAGNVNARKNLRFTMKSIKGGSIAPDFLGPNTGGDSYSTGLLRIAMIVSIIPYDLLEPDLAIPPSKDGTKQSWNDFATDSLESLGAEFPKNPPSMKAKPSHPAFSMSTSLRVSPSIHGYHFDTASRKKAVGNIFENIDQEALQRLFKNSGDKKAEERAKIIFAIDQDLEEKTRALMALKKRTKDKLFQFLKLRKYSIKVH</sequence>
<comment type="caution">
    <text evidence="2">The sequence shown here is derived from an EMBL/GenBank/DDBJ whole genome shotgun (WGS) entry which is preliminary data.</text>
</comment>
<dbReference type="GO" id="GO:0045746">
    <property type="term" value="P:negative regulation of Notch signaling pathway"/>
    <property type="evidence" value="ECO:0007669"/>
    <property type="project" value="TreeGrafter"/>
</dbReference>
<dbReference type="EMBL" id="JAEMGP010000026">
    <property type="protein sequence ID" value="KAG5194469.1"/>
    <property type="molecule type" value="Genomic_DNA"/>
</dbReference>
<evidence type="ECO:0000313" key="2">
    <source>
        <dbReference type="EMBL" id="KAG5194469.1"/>
    </source>
</evidence>
<dbReference type="GO" id="GO:0005829">
    <property type="term" value="C:cytosol"/>
    <property type="evidence" value="ECO:0007669"/>
    <property type="project" value="TreeGrafter"/>
</dbReference>
<dbReference type="PANTHER" id="PTHR32358:SF1">
    <property type="entry name" value="TRANSCRIPTIONAL AND IMMUNE RESPONSE REGULATOR"/>
    <property type="match status" value="1"/>
</dbReference>
<proteinExistence type="predicted"/>
<dbReference type="InterPro" id="IPR020282">
    <property type="entry name" value="Avpi1/C8orf4_dom"/>
</dbReference>
<dbReference type="Proteomes" id="UP000664991">
    <property type="component" value="Chromosome 26"/>
</dbReference>
<evidence type="ECO:0000313" key="3">
    <source>
        <dbReference type="Proteomes" id="UP000664991"/>
    </source>
</evidence>
<dbReference type="GO" id="GO:0005634">
    <property type="term" value="C:nucleus"/>
    <property type="evidence" value="ECO:0007669"/>
    <property type="project" value="TreeGrafter"/>
</dbReference>
<name>A0A836CR28_SHEEP</name>
<gene>
    <name evidence="2" type="ORF">JEQ12_013266</name>
</gene>
<organism evidence="2 3">
    <name type="scientific">Ovis aries</name>
    <name type="common">Sheep</name>
    <dbReference type="NCBI Taxonomy" id="9940"/>
    <lineage>
        <taxon>Eukaryota</taxon>
        <taxon>Metazoa</taxon>
        <taxon>Chordata</taxon>
        <taxon>Craniata</taxon>
        <taxon>Vertebrata</taxon>
        <taxon>Euteleostomi</taxon>
        <taxon>Mammalia</taxon>
        <taxon>Eutheria</taxon>
        <taxon>Laurasiatheria</taxon>
        <taxon>Artiodactyla</taxon>
        <taxon>Ruminantia</taxon>
        <taxon>Pecora</taxon>
        <taxon>Bovidae</taxon>
        <taxon>Caprinae</taxon>
        <taxon>Ovis</taxon>
    </lineage>
</organism>
<protein>
    <recommendedName>
        <fullName evidence="1">Arginine vasopressin-induced protein 1/transcriptional and immune response regulator domain-containing protein</fullName>
    </recommendedName>
</protein>
<dbReference type="InterPro" id="IPR039580">
    <property type="entry name" value="Tcim"/>
</dbReference>